<dbReference type="STRING" id="555874.SAMN04488065_0899"/>
<evidence type="ECO:0000313" key="1">
    <source>
        <dbReference type="EMBL" id="SDZ86972.1"/>
    </source>
</evidence>
<reference evidence="1 2" key="1">
    <citation type="submission" date="2016-10" db="EMBL/GenBank/DDBJ databases">
        <authorList>
            <person name="de Groot N.N."/>
        </authorList>
    </citation>
    <scope>NUCLEOTIDE SEQUENCE [LARGE SCALE GENOMIC DNA]</scope>
    <source>
        <strain evidence="1 2">CGMCC 1.8712</strain>
    </source>
</reference>
<protein>
    <submittedName>
        <fullName evidence="1">Uncharacterized protein</fullName>
    </submittedName>
</protein>
<gene>
    <name evidence="1" type="ORF">SAMN04488065_0899</name>
</gene>
<dbReference type="EMBL" id="FNQT01000001">
    <property type="protein sequence ID" value="SDZ86972.1"/>
    <property type="molecule type" value="Genomic_DNA"/>
</dbReference>
<proteinExistence type="predicted"/>
<dbReference type="Proteomes" id="UP000236755">
    <property type="component" value="Unassembled WGS sequence"/>
</dbReference>
<accession>A0A1H3WKV8</accession>
<organism evidence="1 2">
    <name type="scientific">Haloplanus vescus</name>
    <dbReference type="NCBI Taxonomy" id="555874"/>
    <lineage>
        <taxon>Archaea</taxon>
        <taxon>Methanobacteriati</taxon>
        <taxon>Methanobacteriota</taxon>
        <taxon>Stenosarchaea group</taxon>
        <taxon>Halobacteria</taxon>
        <taxon>Halobacteriales</taxon>
        <taxon>Haloferacaceae</taxon>
        <taxon>Haloplanus</taxon>
    </lineage>
</organism>
<dbReference type="RefSeq" id="WP_176791176.1">
    <property type="nucleotide sequence ID" value="NZ_FNQT01000001.1"/>
</dbReference>
<dbReference type="AlphaFoldDB" id="A0A1H3WKV8"/>
<keyword evidence="2" id="KW-1185">Reference proteome</keyword>
<name>A0A1H3WKV8_9EURY</name>
<sequence>MTCFTCDSEATSRYTLHIDDGEAIEDKQLCEVCLSDFQRTEWIEVKRVEPA</sequence>
<evidence type="ECO:0000313" key="2">
    <source>
        <dbReference type="Proteomes" id="UP000236755"/>
    </source>
</evidence>